<keyword evidence="4" id="KW-1185">Reference proteome</keyword>
<reference evidence="4" key="1">
    <citation type="journal article" date="2019" name="Int. J. Syst. Evol. Microbiol.">
        <title>The Global Catalogue of Microorganisms (GCM) 10K type strain sequencing project: providing services to taxonomists for standard genome sequencing and annotation.</title>
        <authorList>
            <consortium name="The Broad Institute Genomics Platform"/>
            <consortium name="The Broad Institute Genome Sequencing Center for Infectious Disease"/>
            <person name="Wu L."/>
            <person name="Ma J."/>
        </authorList>
    </citation>
    <scope>NUCLEOTIDE SEQUENCE [LARGE SCALE GENOMIC DNA]</scope>
    <source>
        <strain evidence="4">KCTC 52042</strain>
    </source>
</reference>
<keyword evidence="1" id="KW-0479">Metal-binding</keyword>
<sequence>MKTLVLNIEGMGCSGCVNTVENTLAALPGVKTAIANLEKGIAEVNFDEKEVNEEHFKKAVEEAGYTMTGMQG</sequence>
<comment type="caution">
    <text evidence="3">The sequence shown here is derived from an EMBL/GenBank/DDBJ whole genome shotgun (WGS) entry which is preliminary data.</text>
</comment>
<evidence type="ECO:0000256" key="1">
    <source>
        <dbReference type="ARBA" id="ARBA00022723"/>
    </source>
</evidence>
<feature type="domain" description="HMA" evidence="2">
    <location>
        <begin position="2"/>
        <end position="68"/>
    </location>
</feature>
<dbReference type="InterPro" id="IPR017969">
    <property type="entry name" value="Heavy-metal-associated_CS"/>
</dbReference>
<dbReference type="InterPro" id="IPR036163">
    <property type="entry name" value="HMA_dom_sf"/>
</dbReference>
<dbReference type="CDD" id="cd00371">
    <property type="entry name" value="HMA"/>
    <property type="match status" value="1"/>
</dbReference>
<name>A0ABW5JIY0_9BACT</name>
<organism evidence="3 4">
    <name type="scientific">Gracilimonas halophila</name>
    <dbReference type="NCBI Taxonomy" id="1834464"/>
    <lineage>
        <taxon>Bacteria</taxon>
        <taxon>Pseudomonadati</taxon>
        <taxon>Balneolota</taxon>
        <taxon>Balneolia</taxon>
        <taxon>Balneolales</taxon>
        <taxon>Balneolaceae</taxon>
        <taxon>Gracilimonas</taxon>
    </lineage>
</organism>
<evidence type="ECO:0000313" key="3">
    <source>
        <dbReference type="EMBL" id="MFD2531388.1"/>
    </source>
</evidence>
<dbReference type="Gene3D" id="3.30.70.100">
    <property type="match status" value="1"/>
</dbReference>
<dbReference type="Proteomes" id="UP001597460">
    <property type="component" value="Unassembled WGS sequence"/>
</dbReference>
<accession>A0ABW5JIY0</accession>
<dbReference type="InterPro" id="IPR006121">
    <property type="entry name" value="HMA_dom"/>
</dbReference>
<dbReference type="EMBL" id="JBHULI010000003">
    <property type="protein sequence ID" value="MFD2531388.1"/>
    <property type="molecule type" value="Genomic_DNA"/>
</dbReference>
<dbReference type="PROSITE" id="PS50846">
    <property type="entry name" value="HMA_2"/>
    <property type="match status" value="1"/>
</dbReference>
<gene>
    <name evidence="3" type="ORF">ACFSVN_02895</name>
</gene>
<dbReference type="PANTHER" id="PTHR46594">
    <property type="entry name" value="P-TYPE CATION-TRANSPORTING ATPASE"/>
    <property type="match status" value="1"/>
</dbReference>
<protein>
    <submittedName>
        <fullName evidence="3">Heavy-metal-associated domain-containing protein</fullName>
    </submittedName>
</protein>
<proteinExistence type="predicted"/>
<dbReference type="RefSeq" id="WP_390298347.1">
    <property type="nucleotide sequence ID" value="NZ_JBHULI010000003.1"/>
</dbReference>
<evidence type="ECO:0000259" key="2">
    <source>
        <dbReference type="PROSITE" id="PS50846"/>
    </source>
</evidence>
<dbReference type="PANTHER" id="PTHR46594:SF4">
    <property type="entry name" value="P-TYPE CATION-TRANSPORTING ATPASE"/>
    <property type="match status" value="1"/>
</dbReference>
<dbReference type="Pfam" id="PF00403">
    <property type="entry name" value="HMA"/>
    <property type="match status" value="1"/>
</dbReference>
<dbReference type="PROSITE" id="PS01047">
    <property type="entry name" value="HMA_1"/>
    <property type="match status" value="1"/>
</dbReference>
<dbReference type="SUPFAM" id="SSF55008">
    <property type="entry name" value="HMA, heavy metal-associated domain"/>
    <property type="match status" value="1"/>
</dbReference>
<evidence type="ECO:0000313" key="4">
    <source>
        <dbReference type="Proteomes" id="UP001597460"/>
    </source>
</evidence>